<proteinExistence type="predicted"/>
<keyword evidence="6" id="KW-0732">Signal</keyword>
<dbReference type="InterPro" id="IPR043504">
    <property type="entry name" value="Peptidase_S1_PA_chymotrypsin"/>
</dbReference>
<dbReference type="InterPro" id="IPR001314">
    <property type="entry name" value="Peptidase_S1A"/>
</dbReference>
<comment type="caution">
    <text evidence="8">The sequence shown here is derived from an EMBL/GenBank/DDBJ whole genome shotgun (WGS) entry which is preliminary data.</text>
</comment>
<accession>A0A813UHW6</accession>
<dbReference type="PANTHER" id="PTHR24252">
    <property type="entry name" value="ACROSIN-RELATED"/>
    <property type="match status" value="1"/>
</dbReference>
<evidence type="ECO:0000256" key="2">
    <source>
        <dbReference type="ARBA" id="ARBA00022801"/>
    </source>
</evidence>
<dbReference type="PANTHER" id="PTHR24252:SF7">
    <property type="entry name" value="HYALIN"/>
    <property type="match status" value="1"/>
</dbReference>
<dbReference type="Gene3D" id="2.40.10.10">
    <property type="entry name" value="Trypsin-like serine proteases"/>
    <property type="match status" value="1"/>
</dbReference>
<dbReference type="InterPro" id="IPR009003">
    <property type="entry name" value="Peptidase_S1_PA"/>
</dbReference>
<dbReference type="PROSITE" id="PS00134">
    <property type="entry name" value="TRYPSIN_HIS"/>
    <property type="match status" value="1"/>
</dbReference>
<evidence type="ECO:0000256" key="5">
    <source>
        <dbReference type="SAM" id="Phobius"/>
    </source>
</evidence>
<feature type="transmembrane region" description="Helical" evidence="5">
    <location>
        <begin position="428"/>
        <end position="451"/>
    </location>
</feature>
<keyword evidence="2" id="KW-0378">Hydrolase</keyword>
<keyword evidence="1" id="KW-0645">Protease</keyword>
<dbReference type="PRINTS" id="PR00722">
    <property type="entry name" value="CHYMOTRYPSIN"/>
</dbReference>
<dbReference type="PROSITE" id="PS50240">
    <property type="entry name" value="TRYPSIN_DOM"/>
    <property type="match status" value="1"/>
</dbReference>
<dbReference type="GO" id="GO:0004252">
    <property type="term" value="F:serine-type endopeptidase activity"/>
    <property type="evidence" value="ECO:0007669"/>
    <property type="project" value="InterPro"/>
</dbReference>
<gene>
    <name evidence="8" type="ORF">ZHD862_LOCUS3695</name>
</gene>
<protein>
    <recommendedName>
        <fullName evidence="7">Peptidase S1 domain-containing protein</fullName>
    </recommendedName>
</protein>
<keyword evidence="5" id="KW-0812">Transmembrane</keyword>
<keyword evidence="3" id="KW-0720">Serine protease</keyword>
<feature type="domain" description="Peptidase S1" evidence="7">
    <location>
        <begin position="42"/>
        <end position="277"/>
    </location>
</feature>
<name>A0A813UHW6_9BILA</name>
<evidence type="ECO:0000256" key="3">
    <source>
        <dbReference type="ARBA" id="ARBA00022825"/>
    </source>
</evidence>
<evidence type="ECO:0000256" key="6">
    <source>
        <dbReference type="SAM" id="SignalP"/>
    </source>
</evidence>
<evidence type="ECO:0000256" key="4">
    <source>
        <dbReference type="ARBA" id="ARBA00023157"/>
    </source>
</evidence>
<keyword evidence="5" id="KW-0472">Membrane</keyword>
<evidence type="ECO:0000256" key="1">
    <source>
        <dbReference type="ARBA" id="ARBA00022670"/>
    </source>
</evidence>
<dbReference type="AlphaFoldDB" id="A0A813UHW6"/>
<dbReference type="SUPFAM" id="SSF50494">
    <property type="entry name" value="Trypsin-like serine proteases"/>
    <property type="match status" value="1"/>
</dbReference>
<dbReference type="GO" id="GO:0006508">
    <property type="term" value="P:proteolysis"/>
    <property type="evidence" value="ECO:0007669"/>
    <property type="project" value="UniProtKB-KW"/>
</dbReference>
<dbReference type="FunFam" id="2.40.10.10:FF:000003">
    <property type="entry name" value="Transmembrane serine protease 3"/>
    <property type="match status" value="1"/>
</dbReference>
<evidence type="ECO:0000313" key="9">
    <source>
        <dbReference type="Proteomes" id="UP000663864"/>
    </source>
</evidence>
<evidence type="ECO:0000259" key="7">
    <source>
        <dbReference type="PROSITE" id="PS50240"/>
    </source>
</evidence>
<sequence>MMRLLIFFFIVFICEKGSGTIYQCNTNASCGCSTSSTLLTRIVGGETAVQQSWSWIVSVRSHGEHICGGSVLSRSYIITAAHCIKDIHNFKSITILAGSLTLKPSSNDLSQIRSITKVYKHPDYNSHSLINDLVLLRLSSPLNMIYGNIKAICLPSGTVPQPPDNIDMIAIGWGTTSTWTDEFSSTLRQVTVQSIASTSNRCQRVISDSKLQFCAGVRTGNKDTCKGDGGGPLMAFVNNIWQLYGVTSYGYGCASPDYPGVYTRVSYYIKWIKSIMPFDEITTSTSNNPMTTITTTSKNPMETTTITSEEPMTTTTSERPITTITTTSEKPLETTATTSEESMTTITTTISGKPMETTTITSKEPMTDIPITSGKPTETTTIRSEEPMTTITTSSEEPMITTASTSKQPMTELLLQISNSDKYLRIQLLLFIFLLLIIISILTLLFFFFYYKPIKWPIEHYNRT</sequence>
<reference evidence="8" key="1">
    <citation type="submission" date="2021-02" db="EMBL/GenBank/DDBJ databases">
        <authorList>
            <person name="Nowell W R."/>
        </authorList>
    </citation>
    <scope>NUCLEOTIDE SEQUENCE</scope>
</reference>
<dbReference type="PROSITE" id="PS51257">
    <property type="entry name" value="PROKAR_LIPOPROTEIN"/>
    <property type="match status" value="1"/>
</dbReference>
<dbReference type="InterPro" id="IPR018114">
    <property type="entry name" value="TRYPSIN_HIS"/>
</dbReference>
<keyword evidence="5" id="KW-1133">Transmembrane helix</keyword>
<dbReference type="Pfam" id="PF00089">
    <property type="entry name" value="Trypsin"/>
    <property type="match status" value="1"/>
</dbReference>
<dbReference type="CDD" id="cd00190">
    <property type="entry name" value="Tryp_SPc"/>
    <property type="match status" value="1"/>
</dbReference>
<feature type="chain" id="PRO_5032469876" description="Peptidase S1 domain-containing protein" evidence="6">
    <location>
        <begin position="20"/>
        <end position="464"/>
    </location>
</feature>
<evidence type="ECO:0000313" key="8">
    <source>
        <dbReference type="EMBL" id="CAF0827200.1"/>
    </source>
</evidence>
<keyword evidence="4" id="KW-1015">Disulfide bond</keyword>
<dbReference type="EMBL" id="CAJNOT010000083">
    <property type="protein sequence ID" value="CAF0827200.1"/>
    <property type="molecule type" value="Genomic_DNA"/>
</dbReference>
<dbReference type="InterPro" id="IPR001254">
    <property type="entry name" value="Trypsin_dom"/>
</dbReference>
<dbReference type="Proteomes" id="UP000663864">
    <property type="component" value="Unassembled WGS sequence"/>
</dbReference>
<dbReference type="SMART" id="SM00020">
    <property type="entry name" value="Tryp_SPc"/>
    <property type="match status" value="1"/>
</dbReference>
<feature type="signal peptide" evidence="6">
    <location>
        <begin position="1"/>
        <end position="19"/>
    </location>
</feature>
<organism evidence="8 9">
    <name type="scientific">Rotaria sordida</name>
    <dbReference type="NCBI Taxonomy" id="392033"/>
    <lineage>
        <taxon>Eukaryota</taxon>
        <taxon>Metazoa</taxon>
        <taxon>Spiralia</taxon>
        <taxon>Gnathifera</taxon>
        <taxon>Rotifera</taxon>
        <taxon>Eurotatoria</taxon>
        <taxon>Bdelloidea</taxon>
        <taxon>Philodinida</taxon>
        <taxon>Philodinidae</taxon>
        <taxon>Rotaria</taxon>
    </lineage>
</organism>